<sequence>MQDEASQDSQAIRQQHEQQSQDERKAVQQVTFTRWMNMFLQRCDPPVEVHDLFSDIQDGRILMALLEELSGCKLLYRFRSSSHRIFRLNNISKALAFLDDRHVKLLGIDASGIADGVPSVVLNLIWNVILYFQVKEVTTGHQRHLSSSLSSLSMSSYPSSSDLSPQPNDIGSYSSNSLPRKGRNAAREPKYHGKAIKTLLQWIQRCTSKFGVEVRDFGKSWRSGLAFLAMIKSINPALVDLRESLSREPRENIQQAFTIAYHSLNIPPLLEPDDVACTSPDEQSIITYVSMFLGHYSGIDEDCTTDIEVNIPEIPNLGSPEALSFGETSARDPKAKSLLRGLEKSSEQQLWKRWARRSSGGPQATLRHINGAVTSYFSTSSDNFSSCRCQNITEQPAGTSQVNKKRGRCLNALQPPSPLNTGVFSQDIRSWMEKGSVDHSHSKPRRDESYFSLSSEEGTYSLSALDSDEEDAYSYILDLNKEVFQPYNHLKRVPRLEEETAEEMILNGELIGELEHLEVSETLNDSGCKHRESSLSQNADFDQELEVRALSVAHRKFYLDENESSFREMANNRAVFDVCTPDESRGKGEHEEENNEDGEEEREKTENARLVRNGYNKTESLVVEVACWKREVVEEPKGGLSEKYKQVIEKRDKEEEEEHLLTFKKGKNAGLRKETDEEDDVKEEERGNQQSVVNLEMRETRNEKVLIGGAVYEVKRTSVATISTKEESDGRDAEMDLTKNCKVEENEDTNEIKYSAEEKDRGLKLKRHIYLTEKEATIIHHPGAATLKNDIDHIHLNCCATSQSISEGGTVLQSLAASCDTTPLELEMLLFLWILLYCCLILPQMNP</sequence>
<keyword evidence="3" id="KW-0812">Transmembrane</keyword>
<feature type="region of interest" description="Disordered" evidence="10">
    <location>
        <begin position="1"/>
        <end position="23"/>
    </location>
</feature>
<feature type="region of interest" description="Disordered" evidence="10">
    <location>
        <begin position="158"/>
        <end position="188"/>
    </location>
</feature>
<proteinExistence type="predicted"/>
<dbReference type="PROSITE" id="PS50021">
    <property type="entry name" value="CH"/>
    <property type="match status" value="2"/>
</dbReference>
<dbReference type="Gene3D" id="1.10.418.10">
    <property type="entry name" value="Calponin-like domain"/>
    <property type="match status" value="2"/>
</dbReference>
<feature type="compositionally biased region" description="Basic and acidic residues" evidence="10">
    <location>
        <begin position="14"/>
        <end position="23"/>
    </location>
</feature>
<evidence type="ECO:0000256" key="8">
    <source>
        <dbReference type="ARBA" id="ARBA00070333"/>
    </source>
</evidence>
<dbReference type="InterPro" id="IPR036872">
    <property type="entry name" value="CH_dom_sf"/>
</dbReference>
<keyword evidence="13" id="KW-1185">Reference proteome</keyword>
<dbReference type="InterPro" id="IPR052403">
    <property type="entry name" value="LINC-complex_assoc"/>
</dbReference>
<evidence type="ECO:0000313" key="13">
    <source>
        <dbReference type="Proteomes" id="UP001314229"/>
    </source>
</evidence>
<gene>
    <name evidence="12" type="ORF">FSCOSCO3_A013343</name>
</gene>
<dbReference type="Proteomes" id="UP001314229">
    <property type="component" value="Unassembled WGS sequence"/>
</dbReference>
<feature type="compositionally biased region" description="Polar residues" evidence="10">
    <location>
        <begin position="165"/>
        <end position="178"/>
    </location>
</feature>
<dbReference type="FunFam" id="1.10.418.10:FF:000063">
    <property type="entry name" value="Calmin"/>
    <property type="match status" value="1"/>
</dbReference>
<evidence type="ECO:0000256" key="7">
    <source>
        <dbReference type="ARBA" id="ARBA00023203"/>
    </source>
</evidence>
<comment type="caution">
    <text evidence="12">The sequence shown here is derived from an EMBL/GenBank/DDBJ whole genome shotgun (WGS) entry which is preliminary data.</text>
</comment>
<evidence type="ECO:0000256" key="3">
    <source>
        <dbReference type="ARBA" id="ARBA00022692"/>
    </source>
</evidence>
<dbReference type="Pfam" id="PF00307">
    <property type="entry name" value="CH"/>
    <property type="match status" value="2"/>
</dbReference>
<evidence type="ECO:0000256" key="1">
    <source>
        <dbReference type="ARBA" id="ARBA00004211"/>
    </source>
</evidence>
<evidence type="ECO:0000259" key="11">
    <source>
        <dbReference type="PROSITE" id="PS50021"/>
    </source>
</evidence>
<feature type="compositionally biased region" description="Acidic residues" evidence="10">
    <location>
        <begin position="591"/>
        <end position="600"/>
    </location>
</feature>
<dbReference type="PANTHER" id="PTHR47535:SF9">
    <property type="entry name" value="CALPONIN-HOMOLOGY (CH) DOMAIN-CONTAINING PROTEIN"/>
    <property type="match status" value="1"/>
</dbReference>
<evidence type="ECO:0000256" key="9">
    <source>
        <dbReference type="ARBA" id="ARBA00082870"/>
    </source>
</evidence>
<feature type="domain" description="Calponin-homology (CH)" evidence="11">
    <location>
        <begin position="193"/>
        <end position="297"/>
    </location>
</feature>
<dbReference type="GO" id="GO:0051015">
    <property type="term" value="F:actin filament binding"/>
    <property type="evidence" value="ECO:0007669"/>
    <property type="project" value="TreeGrafter"/>
</dbReference>
<organism evidence="12 13">
    <name type="scientific">Scomber scombrus</name>
    <name type="common">Atlantic mackerel</name>
    <name type="synonym">Scomber vernalis</name>
    <dbReference type="NCBI Taxonomy" id="13677"/>
    <lineage>
        <taxon>Eukaryota</taxon>
        <taxon>Metazoa</taxon>
        <taxon>Chordata</taxon>
        <taxon>Craniata</taxon>
        <taxon>Vertebrata</taxon>
        <taxon>Euteleostomi</taxon>
        <taxon>Actinopterygii</taxon>
        <taxon>Neopterygii</taxon>
        <taxon>Teleostei</taxon>
        <taxon>Neoteleostei</taxon>
        <taxon>Acanthomorphata</taxon>
        <taxon>Pelagiaria</taxon>
        <taxon>Scombriformes</taxon>
        <taxon>Scombridae</taxon>
        <taxon>Scomber</taxon>
    </lineage>
</organism>
<dbReference type="InterPro" id="IPR001715">
    <property type="entry name" value="CH_dom"/>
</dbReference>
<feature type="domain" description="Calponin-homology (CH)" evidence="11">
    <location>
        <begin position="26"/>
        <end position="133"/>
    </location>
</feature>
<name>A0AAV1NWI3_SCOSC</name>
<dbReference type="InterPro" id="IPR001589">
    <property type="entry name" value="Actinin_actin-bd_CS"/>
</dbReference>
<dbReference type="EMBL" id="CAWUFR010000063">
    <property type="protein sequence ID" value="CAK6963179.1"/>
    <property type="molecule type" value="Genomic_DNA"/>
</dbReference>
<keyword evidence="5" id="KW-1133">Transmembrane helix</keyword>
<dbReference type="GO" id="GO:0005737">
    <property type="term" value="C:cytoplasm"/>
    <property type="evidence" value="ECO:0007669"/>
    <property type="project" value="TreeGrafter"/>
</dbReference>
<reference evidence="12 13" key="1">
    <citation type="submission" date="2024-01" db="EMBL/GenBank/DDBJ databases">
        <authorList>
            <person name="Alioto T."/>
            <person name="Alioto T."/>
            <person name="Gomez Garrido J."/>
        </authorList>
    </citation>
    <scope>NUCLEOTIDE SEQUENCE [LARGE SCALE GENOMIC DNA]</scope>
</reference>
<dbReference type="PANTHER" id="PTHR47535">
    <property type="entry name" value="MUSCLE-SPECIFIC PROTEIN 300 KDA, ISOFORM G"/>
    <property type="match status" value="1"/>
</dbReference>
<dbReference type="SUPFAM" id="SSF47576">
    <property type="entry name" value="Calponin-homology domain, CH-domain"/>
    <property type="match status" value="1"/>
</dbReference>
<dbReference type="GO" id="GO:0007097">
    <property type="term" value="P:nuclear migration"/>
    <property type="evidence" value="ECO:0007669"/>
    <property type="project" value="TreeGrafter"/>
</dbReference>
<evidence type="ECO:0000256" key="6">
    <source>
        <dbReference type="ARBA" id="ARBA00023136"/>
    </source>
</evidence>
<evidence type="ECO:0000256" key="5">
    <source>
        <dbReference type="ARBA" id="ARBA00022989"/>
    </source>
</evidence>
<dbReference type="PROSITE" id="PS00019">
    <property type="entry name" value="ACTININ_1"/>
    <property type="match status" value="1"/>
</dbReference>
<keyword evidence="7" id="KW-0009">Actin-binding</keyword>
<dbReference type="GO" id="GO:0034993">
    <property type="term" value="C:meiotic nuclear membrane microtubule tethering complex"/>
    <property type="evidence" value="ECO:0007669"/>
    <property type="project" value="TreeGrafter"/>
</dbReference>
<evidence type="ECO:0000256" key="2">
    <source>
        <dbReference type="ARBA" id="ARBA00022553"/>
    </source>
</evidence>
<keyword evidence="2" id="KW-0597">Phosphoprotein</keyword>
<comment type="subcellular location">
    <subcellularLocation>
        <location evidence="1">Membrane</location>
        <topology evidence="1">Single-pass type IV membrane protein</topology>
    </subcellularLocation>
</comment>
<accession>A0AAV1NWI3</accession>
<keyword evidence="4" id="KW-0677">Repeat</keyword>
<keyword evidence="6" id="KW-0472">Membrane</keyword>
<dbReference type="GO" id="GO:0005640">
    <property type="term" value="C:nuclear outer membrane"/>
    <property type="evidence" value="ECO:0007669"/>
    <property type="project" value="TreeGrafter"/>
</dbReference>
<dbReference type="AlphaFoldDB" id="A0AAV1NWI3"/>
<protein>
    <recommendedName>
        <fullName evidence="8">Calmin</fullName>
    </recommendedName>
    <alternativeName>
        <fullName evidence="9">Calponin-like transmembrane domain protein</fullName>
    </alternativeName>
</protein>
<feature type="region of interest" description="Disordered" evidence="10">
    <location>
        <begin position="666"/>
        <end position="689"/>
    </location>
</feature>
<dbReference type="SMART" id="SM00033">
    <property type="entry name" value="CH"/>
    <property type="match status" value="2"/>
</dbReference>
<evidence type="ECO:0000313" key="12">
    <source>
        <dbReference type="EMBL" id="CAK6963179.1"/>
    </source>
</evidence>
<dbReference type="FunFam" id="1.10.418.10:FF:000057">
    <property type="entry name" value="Calmin"/>
    <property type="match status" value="1"/>
</dbReference>
<evidence type="ECO:0000256" key="4">
    <source>
        <dbReference type="ARBA" id="ARBA00022737"/>
    </source>
</evidence>
<evidence type="ECO:0000256" key="10">
    <source>
        <dbReference type="SAM" id="MobiDB-lite"/>
    </source>
</evidence>
<feature type="region of interest" description="Disordered" evidence="10">
    <location>
        <begin position="578"/>
        <end position="607"/>
    </location>
</feature>